<dbReference type="Proteomes" id="UP001225576">
    <property type="component" value="Unassembled WGS sequence"/>
</dbReference>
<keyword evidence="7 11" id="KW-0067">ATP-binding</keyword>
<organism evidence="11 12">
    <name type="scientific">Trueperella bernardiae</name>
    <dbReference type="NCBI Taxonomy" id="59561"/>
    <lineage>
        <taxon>Bacteria</taxon>
        <taxon>Bacillati</taxon>
        <taxon>Actinomycetota</taxon>
        <taxon>Actinomycetes</taxon>
        <taxon>Actinomycetales</taxon>
        <taxon>Actinomycetaceae</taxon>
        <taxon>Trueperella</taxon>
    </lineage>
</organism>
<protein>
    <submittedName>
        <fullName evidence="11">Sugar ABC transporter ATP-binding protein</fullName>
    </submittedName>
</protein>
<dbReference type="PANTHER" id="PTHR43790:SF3">
    <property type="entry name" value="D-ALLOSE IMPORT ATP-BINDING PROTEIN ALSA-RELATED"/>
    <property type="match status" value="1"/>
</dbReference>
<evidence type="ECO:0000259" key="10">
    <source>
        <dbReference type="PROSITE" id="PS50893"/>
    </source>
</evidence>
<evidence type="ECO:0000256" key="3">
    <source>
        <dbReference type="ARBA" id="ARBA00022475"/>
    </source>
</evidence>
<keyword evidence="5" id="KW-0677">Repeat</keyword>
<keyword evidence="9" id="KW-0472">Membrane</keyword>
<dbReference type="InterPro" id="IPR003593">
    <property type="entry name" value="AAA+_ATPase"/>
</dbReference>
<dbReference type="RefSeq" id="WP_285321431.1">
    <property type="nucleotide sequence ID" value="NZ_JASPDQ010000010.1"/>
</dbReference>
<evidence type="ECO:0000256" key="2">
    <source>
        <dbReference type="ARBA" id="ARBA00022448"/>
    </source>
</evidence>
<evidence type="ECO:0000256" key="6">
    <source>
        <dbReference type="ARBA" id="ARBA00022741"/>
    </source>
</evidence>
<dbReference type="InterPro" id="IPR017871">
    <property type="entry name" value="ABC_transporter-like_CS"/>
</dbReference>
<dbReference type="GO" id="GO:0005524">
    <property type="term" value="F:ATP binding"/>
    <property type="evidence" value="ECO:0007669"/>
    <property type="project" value="UniProtKB-KW"/>
</dbReference>
<dbReference type="Pfam" id="PF00005">
    <property type="entry name" value="ABC_tran"/>
    <property type="match status" value="2"/>
</dbReference>
<evidence type="ECO:0000256" key="9">
    <source>
        <dbReference type="ARBA" id="ARBA00023136"/>
    </source>
</evidence>
<dbReference type="PANTHER" id="PTHR43790">
    <property type="entry name" value="CARBOHYDRATE TRANSPORT ATP-BINDING PROTEIN MG119-RELATED"/>
    <property type="match status" value="1"/>
</dbReference>
<dbReference type="Gene3D" id="3.40.50.300">
    <property type="entry name" value="P-loop containing nucleotide triphosphate hydrolases"/>
    <property type="match status" value="2"/>
</dbReference>
<evidence type="ECO:0000256" key="5">
    <source>
        <dbReference type="ARBA" id="ARBA00022737"/>
    </source>
</evidence>
<dbReference type="CDD" id="cd03215">
    <property type="entry name" value="ABC_Carb_Monos_II"/>
    <property type="match status" value="1"/>
</dbReference>
<dbReference type="InterPro" id="IPR003439">
    <property type="entry name" value="ABC_transporter-like_ATP-bd"/>
</dbReference>
<evidence type="ECO:0000313" key="12">
    <source>
        <dbReference type="Proteomes" id="UP001225576"/>
    </source>
</evidence>
<dbReference type="PROSITE" id="PS50893">
    <property type="entry name" value="ABC_TRANSPORTER_2"/>
    <property type="match status" value="2"/>
</dbReference>
<feature type="domain" description="ABC transporter" evidence="10">
    <location>
        <begin position="238"/>
        <end position="493"/>
    </location>
</feature>
<dbReference type="InterPro" id="IPR027417">
    <property type="entry name" value="P-loop_NTPase"/>
</dbReference>
<gene>
    <name evidence="11" type="ORF">QP858_05345</name>
</gene>
<dbReference type="SMART" id="SM00382">
    <property type="entry name" value="AAA"/>
    <property type="match status" value="2"/>
</dbReference>
<keyword evidence="4" id="KW-0762">Sugar transport</keyword>
<evidence type="ECO:0000256" key="1">
    <source>
        <dbReference type="ARBA" id="ARBA00004202"/>
    </source>
</evidence>
<keyword evidence="8" id="KW-1278">Translocase</keyword>
<comment type="caution">
    <text evidence="11">The sequence shown here is derived from an EMBL/GenBank/DDBJ whole genome shotgun (WGS) entry which is preliminary data.</text>
</comment>
<dbReference type="PROSITE" id="PS00211">
    <property type="entry name" value="ABC_TRANSPORTER_1"/>
    <property type="match status" value="1"/>
</dbReference>
<proteinExistence type="predicted"/>
<feature type="domain" description="ABC transporter" evidence="10">
    <location>
        <begin position="3"/>
        <end position="240"/>
    </location>
</feature>
<dbReference type="AlphaFoldDB" id="A0AAW6ZJL4"/>
<comment type="subcellular location">
    <subcellularLocation>
        <location evidence="1">Cell membrane</location>
        <topology evidence="1">Peripheral membrane protein</topology>
    </subcellularLocation>
</comment>
<keyword evidence="3" id="KW-1003">Cell membrane</keyword>
<dbReference type="InterPro" id="IPR050107">
    <property type="entry name" value="ABC_carbohydrate_import_ATPase"/>
</dbReference>
<name>A0AAW6ZJL4_9ACTO</name>
<dbReference type="EMBL" id="JASPDQ010000010">
    <property type="protein sequence ID" value="MDK8601886.1"/>
    <property type="molecule type" value="Genomic_DNA"/>
</dbReference>
<dbReference type="CDD" id="cd03216">
    <property type="entry name" value="ABC_Carb_Monos_I"/>
    <property type="match status" value="1"/>
</dbReference>
<evidence type="ECO:0000256" key="7">
    <source>
        <dbReference type="ARBA" id="ARBA00022840"/>
    </source>
</evidence>
<sequence>MLLEARSISKRYPGVQALDGVDFSLRAGQIHALVGENGAGKSTLMKILGGIEHADAGQVLLDGQPVSIAGPLDAQRRGIALIHQELNLMADLSVAQNIYFGREPRRGPFIDDAAMAAGARGILLRVGLDIDPTIRLGTLTVAGQQMVEIAKALSMDARILIMDEPTAALSEHEVTQLYAIVREFIAGGDDRAVIYISHRLEEIQELCTQVTVLRDGVIVASHPTADLTREDMIALMVGRVIDTSHRPDPHPGGEPKLEVRNLSAGFVRDVSFTVRAGEIFGLAGLVGAGRTETARAIVGADGKEAGDVVVAGKALLATTVEEAVRGGIGYLSEDRKHYGLLLEQSLTQNVALPSLARWSRHGVVDDSFAGEVAERSVDDLAIATPSVEQKVKALSGGNQQKVVIAKWVARDCDVLIFDEPTRGVDVGAKDDIYRLMESLAGEGKAIVVISSEIAELQRVAHRIGVMCQGRLTGVLDNAEATQENIMDLATRFVAAEGEA</sequence>
<dbReference type="FunFam" id="3.40.50.300:FF:000127">
    <property type="entry name" value="Ribose import ATP-binding protein RbsA"/>
    <property type="match status" value="1"/>
</dbReference>
<dbReference type="SUPFAM" id="SSF52540">
    <property type="entry name" value="P-loop containing nucleoside triphosphate hydrolases"/>
    <property type="match status" value="2"/>
</dbReference>
<keyword evidence="2" id="KW-0813">Transport</keyword>
<reference evidence="11" key="1">
    <citation type="submission" date="2023-05" db="EMBL/GenBank/DDBJ databases">
        <title>Genomic Catalog of Human Bladder Bacteria.</title>
        <authorList>
            <person name="Du J."/>
        </authorList>
    </citation>
    <scope>NUCLEOTIDE SEQUENCE</scope>
    <source>
        <strain evidence="11">UMB1304A</strain>
    </source>
</reference>
<evidence type="ECO:0000256" key="4">
    <source>
        <dbReference type="ARBA" id="ARBA00022597"/>
    </source>
</evidence>
<keyword evidence="6" id="KW-0547">Nucleotide-binding</keyword>
<evidence type="ECO:0000313" key="11">
    <source>
        <dbReference type="EMBL" id="MDK8601886.1"/>
    </source>
</evidence>
<accession>A0AAW6ZJL4</accession>
<dbReference type="GO" id="GO:0016887">
    <property type="term" value="F:ATP hydrolysis activity"/>
    <property type="evidence" value="ECO:0007669"/>
    <property type="project" value="InterPro"/>
</dbReference>
<dbReference type="GO" id="GO:0005886">
    <property type="term" value="C:plasma membrane"/>
    <property type="evidence" value="ECO:0007669"/>
    <property type="project" value="UniProtKB-SubCell"/>
</dbReference>
<evidence type="ECO:0000256" key="8">
    <source>
        <dbReference type="ARBA" id="ARBA00022967"/>
    </source>
</evidence>